<dbReference type="Proteomes" id="UP000783863">
    <property type="component" value="Unassembled WGS sequence"/>
</dbReference>
<name>A0A8J7YQI7_9EURY</name>
<dbReference type="EMBL" id="RKLQ01000004">
    <property type="protein sequence ID" value="MBX0305498.1"/>
    <property type="molecule type" value="Genomic_DNA"/>
</dbReference>
<reference evidence="2" key="1">
    <citation type="submission" date="2021-06" db="EMBL/GenBank/DDBJ databases">
        <title>Halomicroarcula sp. F24A a new haloarchaeum isolated from saline soil.</title>
        <authorList>
            <person name="Duran-Viseras A."/>
            <person name="Sanchez-Porro C."/>
            <person name="Ventosa A."/>
        </authorList>
    </citation>
    <scope>NUCLEOTIDE SEQUENCE</scope>
    <source>
        <strain evidence="2">F24A</strain>
    </source>
</reference>
<proteinExistence type="predicted"/>
<dbReference type="AlphaFoldDB" id="A0A8J7YQI7"/>
<feature type="region of interest" description="Disordered" evidence="1">
    <location>
        <begin position="26"/>
        <end position="95"/>
    </location>
</feature>
<keyword evidence="3" id="KW-1185">Reference proteome</keyword>
<evidence type="ECO:0000256" key="1">
    <source>
        <dbReference type="SAM" id="MobiDB-lite"/>
    </source>
</evidence>
<dbReference type="RefSeq" id="WP_220589730.1">
    <property type="nucleotide sequence ID" value="NZ_RKLQ01000004.1"/>
</dbReference>
<organism evidence="2 3">
    <name type="scientific">Haloarcula salinisoli</name>
    <dbReference type="NCBI Taxonomy" id="2487746"/>
    <lineage>
        <taxon>Archaea</taxon>
        <taxon>Methanobacteriati</taxon>
        <taxon>Methanobacteriota</taxon>
        <taxon>Stenosarchaea group</taxon>
        <taxon>Halobacteria</taxon>
        <taxon>Halobacteriales</taxon>
        <taxon>Haloarculaceae</taxon>
        <taxon>Haloarcula</taxon>
    </lineage>
</organism>
<evidence type="ECO:0000313" key="3">
    <source>
        <dbReference type="Proteomes" id="UP000783863"/>
    </source>
</evidence>
<evidence type="ECO:0000313" key="2">
    <source>
        <dbReference type="EMBL" id="MBX0305498.1"/>
    </source>
</evidence>
<protein>
    <submittedName>
        <fullName evidence="2">Uncharacterized protein</fullName>
    </submittedName>
</protein>
<comment type="caution">
    <text evidence="2">The sequence shown here is derived from an EMBL/GenBank/DDBJ whole genome shotgun (WGS) entry which is preliminary data.</text>
</comment>
<sequence length="137" mass="14936">MVTENTKKSSCTERSFAVHHQSVFVEDTASSDGSGETELLEIDDTPFETTLSDHGLDIDTQARTPRIDSGGSQEFIDDRPLSAIRASNGGDGTEGRQEALFVNTEVDQRTLGGGQANARCLFETEPRQKSRLNADEE</sequence>
<accession>A0A8J7YQI7</accession>
<gene>
    <name evidence="2" type="ORF">EGD98_17700</name>
</gene>